<dbReference type="Pfam" id="PF18312">
    <property type="entry name" value="ScsC_N"/>
    <property type="match status" value="1"/>
</dbReference>
<evidence type="ECO:0000313" key="3">
    <source>
        <dbReference type="EMBL" id="KJV89598.1"/>
    </source>
</evidence>
<dbReference type="Pfam" id="PF01323">
    <property type="entry name" value="DSBA"/>
    <property type="match status" value="1"/>
</dbReference>
<accession>A0A0F3QAN7</accession>
<dbReference type="EMBL" id="LAOI01000001">
    <property type="protein sequence ID" value="KJV89598.1"/>
    <property type="molecule type" value="Genomic_DNA"/>
</dbReference>
<dbReference type="SUPFAM" id="SSF52833">
    <property type="entry name" value="Thioredoxin-like"/>
    <property type="match status" value="1"/>
</dbReference>
<dbReference type="InterPro" id="IPR041205">
    <property type="entry name" value="ScsC_N"/>
</dbReference>
<keyword evidence="1" id="KW-0472">Membrane</keyword>
<dbReference type="CDD" id="cd03023">
    <property type="entry name" value="DsbA_Com1_like"/>
    <property type="match status" value="1"/>
</dbReference>
<dbReference type="InterPro" id="IPR001853">
    <property type="entry name" value="DSBA-like_thioredoxin_dom"/>
</dbReference>
<protein>
    <submittedName>
        <fullName evidence="3">DSBA-like thioredoxin domain protein</fullName>
    </submittedName>
</protein>
<name>A0A0F3QAN7_RICBE</name>
<reference evidence="3 4" key="1">
    <citation type="submission" date="2015-02" db="EMBL/GenBank/DDBJ databases">
        <title>Genome Sequencing of Rickettsiales.</title>
        <authorList>
            <person name="Daugherty S.C."/>
            <person name="Su Q."/>
            <person name="Abolude K."/>
            <person name="Beier-Sexton M."/>
            <person name="Carlyon J.A."/>
            <person name="Carter R."/>
            <person name="Day N.P."/>
            <person name="Dumler S.J."/>
            <person name="Dyachenko V."/>
            <person name="Godinez A."/>
            <person name="Kurtti T.J."/>
            <person name="Lichay M."/>
            <person name="Mullins K.E."/>
            <person name="Ott S."/>
            <person name="Pappas-Brown V."/>
            <person name="Paris D.H."/>
            <person name="Patel P."/>
            <person name="Richards A.L."/>
            <person name="Sadzewicz L."/>
            <person name="Sears K."/>
            <person name="Seidman D."/>
            <person name="Sengamalay N."/>
            <person name="Stenos J."/>
            <person name="Tallon L.J."/>
            <person name="Vincent G."/>
            <person name="Fraser C.M."/>
            <person name="Munderloh U."/>
            <person name="Dunning-Hotopp J.C."/>
        </authorList>
    </citation>
    <scope>NUCLEOTIDE SEQUENCE [LARGE SCALE GENOMIC DNA]</scope>
    <source>
        <strain evidence="3 4">RML An4</strain>
    </source>
</reference>
<keyword evidence="1" id="KW-1133">Transmembrane helix</keyword>
<dbReference type="PATRIC" id="fig|1359193.3.peg.561"/>
<proteinExistence type="predicted"/>
<comment type="caution">
    <text evidence="3">The sequence shown here is derived from an EMBL/GenBank/DDBJ whole genome shotgun (WGS) entry which is preliminary data.</text>
</comment>
<dbReference type="Proteomes" id="UP000033661">
    <property type="component" value="Unassembled WGS sequence"/>
</dbReference>
<dbReference type="InterPro" id="IPR013766">
    <property type="entry name" value="Thioredoxin_domain"/>
</dbReference>
<dbReference type="PANTHER" id="PTHR35272">
    <property type="entry name" value="THIOL:DISULFIDE INTERCHANGE PROTEIN DSBC-RELATED"/>
    <property type="match status" value="1"/>
</dbReference>
<dbReference type="InterPro" id="IPR051470">
    <property type="entry name" value="Thiol:disulfide_interchange"/>
</dbReference>
<feature type="transmembrane region" description="Helical" evidence="1">
    <location>
        <begin position="6"/>
        <end position="22"/>
    </location>
</feature>
<evidence type="ECO:0000256" key="1">
    <source>
        <dbReference type="SAM" id="Phobius"/>
    </source>
</evidence>
<dbReference type="GO" id="GO:0016491">
    <property type="term" value="F:oxidoreductase activity"/>
    <property type="evidence" value="ECO:0007669"/>
    <property type="project" value="InterPro"/>
</dbReference>
<dbReference type="PANTHER" id="PTHR35272:SF3">
    <property type="entry name" value="THIOL:DISULFIDE INTERCHANGE PROTEIN DSBC"/>
    <property type="match status" value="1"/>
</dbReference>
<sequence>MQHIIGKILVIFVVIIGVLFIFKTIKTSSTKPVSIEVKQNEEPKQCEEERVKKIIEEYLLNTPEIIIQSIENLQKRKVQESETKVNSYIKDNKLDIENSQNFPVIGNKDGDITIVAFYDYSCSYCKKGDVSLNELLQNDPEVKILLRPLLILGDASDYLAKIALAVYKINPNKFKAVHSELMKIRNVSKETVEELLAKNDLNITEVEEIADSSDIRDLIAQNMQIARNLKIQGVPAYVINARLIPGSVDFPQLLSIVKEIRDSKDS</sequence>
<dbReference type="Gene3D" id="3.40.30.10">
    <property type="entry name" value="Glutaredoxin"/>
    <property type="match status" value="1"/>
</dbReference>
<feature type="domain" description="Thioredoxin" evidence="2">
    <location>
        <begin position="83"/>
        <end position="262"/>
    </location>
</feature>
<dbReference type="RefSeq" id="WP_045798872.1">
    <property type="nucleotide sequence ID" value="NZ_LAOI01000001.1"/>
</dbReference>
<keyword evidence="1" id="KW-0812">Transmembrane</keyword>
<keyword evidence="4" id="KW-1185">Reference proteome</keyword>
<dbReference type="InterPro" id="IPR036249">
    <property type="entry name" value="Thioredoxin-like_sf"/>
</dbReference>
<gene>
    <name evidence="3" type="ORF">RBEAN4_0577</name>
</gene>
<evidence type="ECO:0000259" key="2">
    <source>
        <dbReference type="PROSITE" id="PS51352"/>
    </source>
</evidence>
<dbReference type="PROSITE" id="PS51352">
    <property type="entry name" value="THIOREDOXIN_2"/>
    <property type="match status" value="1"/>
</dbReference>
<organism evidence="3 4">
    <name type="scientific">Rickettsia bellii str. RML An4</name>
    <dbReference type="NCBI Taxonomy" id="1359193"/>
    <lineage>
        <taxon>Bacteria</taxon>
        <taxon>Pseudomonadati</taxon>
        <taxon>Pseudomonadota</taxon>
        <taxon>Alphaproteobacteria</taxon>
        <taxon>Rickettsiales</taxon>
        <taxon>Rickettsiaceae</taxon>
        <taxon>Rickettsieae</taxon>
        <taxon>Rickettsia</taxon>
        <taxon>belli group</taxon>
    </lineage>
</organism>
<dbReference type="AlphaFoldDB" id="A0A0F3QAN7"/>
<evidence type="ECO:0000313" key="4">
    <source>
        <dbReference type="Proteomes" id="UP000033661"/>
    </source>
</evidence>